<gene>
    <name evidence="2" type="ORF">A2122_01230</name>
</gene>
<dbReference type="EMBL" id="MHKU01000029">
    <property type="protein sequence ID" value="OGY96515.1"/>
    <property type="molecule type" value="Genomic_DNA"/>
</dbReference>
<name>A0A1G2C522_9BACT</name>
<keyword evidence="1" id="KW-0812">Transmembrane</keyword>
<evidence type="ECO:0000256" key="1">
    <source>
        <dbReference type="SAM" id="Phobius"/>
    </source>
</evidence>
<keyword evidence="1" id="KW-1133">Transmembrane helix</keyword>
<organism evidence="2 3">
    <name type="scientific">Candidatus Liptonbacteria bacterium GWB1_49_6</name>
    <dbReference type="NCBI Taxonomy" id="1798644"/>
    <lineage>
        <taxon>Bacteria</taxon>
        <taxon>Candidatus Liptoniibacteriota</taxon>
    </lineage>
</organism>
<protein>
    <submittedName>
        <fullName evidence="2">Uncharacterized protein</fullName>
    </submittedName>
</protein>
<feature type="non-terminal residue" evidence="2">
    <location>
        <position position="143"/>
    </location>
</feature>
<dbReference type="STRING" id="1798644.A2122_01230"/>
<dbReference type="Proteomes" id="UP000176648">
    <property type="component" value="Unassembled WGS sequence"/>
</dbReference>
<dbReference type="AlphaFoldDB" id="A0A1G2C522"/>
<proteinExistence type="predicted"/>
<accession>A0A1G2C522</accession>
<feature type="transmembrane region" description="Helical" evidence="1">
    <location>
        <begin position="6"/>
        <end position="24"/>
    </location>
</feature>
<sequence length="143" mass="15896">MPYKIFLGSLATTIAFVAYIPYFVNIFRGKTKPHAFSWLVWGIISGIGFLAQLTEGGGSGSWVTGFGALVSFVIFSLALLWGDRHFSRFDWMSLLGAGIAIFLWWLTGEPLLSLILVIIIDALGFLPTFRKGFYKPYEETATT</sequence>
<feature type="transmembrane region" description="Helical" evidence="1">
    <location>
        <begin position="89"/>
        <end position="106"/>
    </location>
</feature>
<keyword evidence="1" id="KW-0472">Membrane</keyword>
<feature type="transmembrane region" description="Helical" evidence="1">
    <location>
        <begin position="36"/>
        <end position="54"/>
    </location>
</feature>
<feature type="transmembrane region" description="Helical" evidence="1">
    <location>
        <begin position="60"/>
        <end position="82"/>
    </location>
</feature>
<evidence type="ECO:0000313" key="3">
    <source>
        <dbReference type="Proteomes" id="UP000176648"/>
    </source>
</evidence>
<feature type="transmembrane region" description="Helical" evidence="1">
    <location>
        <begin position="112"/>
        <end position="129"/>
    </location>
</feature>
<evidence type="ECO:0000313" key="2">
    <source>
        <dbReference type="EMBL" id="OGY96515.1"/>
    </source>
</evidence>
<reference evidence="2 3" key="1">
    <citation type="journal article" date="2016" name="Nat. Commun.">
        <title>Thousands of microbial genomes shed light on interconnected biogeochemical processes in an aquifer system.</title>
        <authorList>
            <person name="Anantharaman K."/>
            <person name="Brown C.T."/>
            <person name="Hug L.A."/>
            <person name="Sharon I."/>
            <person name="Castelle C.J."/>
            <person name="Probst A.J."/>
            <person name="Thomas B.C."/>
            <person name="Singh A."/>
            <person name="Wilkins M.J."/>
            <person name="Karaoz U."/>
            <person name="Brodie E.L."/>
            <person name="Williams K.H."/>
            <person name="Hubbard S.S."/>
            <person name="Banfield J.F."/>
        </authorList>
    </citation>
    <scope>NUCLEOTIDE SEQUENCE [LARGE SCALE GENOMIC DNA]</scope>
</reference>
<comment type="caution">
    <text evidence="2">The sequence shown here is derived from an EMBL/GenBank/DDBJ whole genome shotgun (WGS) entry which is preliminary data.</text>
</comment>